<evidence type="ECO:0000256" key="9">
    <source>
        <dbReference type="RuleBase" id="RU003357"/>
    </source>
</evidence>
<dbReference type="InterPro" id="IPR008969">
    <property type="entry name" value="CarboxyPept-like_regulatory"/>
</dbReference>
<keyword evidence="10" id="KW-0732">Signal</keyword>
<keyword evidence="4 8" id="KW-0812">Transmembrane</keyword>
<dbReference type="InterPro" id="IPR023996">
    <property type="entry name" value="TonB-dep_OMP_SusC/RagA"/>
</dbReference>
<dbReference type="Pfam" id="PF07715">
    <property type="entry name" value="Plug"/>
    <property type="match status" value="1"/>
</dbReference>
<feature type="domain" description="TonB-dependent receptor-like beta-barrel" evidence="11">
    <location>
        <begin position="417"/>
        <end position="790"/>
    </location>
</feature>
<evidence type="ECO:0000256" key="10">
    <source>
        <dbReference type="SAM" id="SignalP"/>
    </source>
</evidence>
<dbReference type="InterPro" id="IPR012910">
    <property type="entry name" value="Plug_dom"/>
</dbReference>
<dbReference type="InterPro" id="IPR036942">
    <property type="entry name" value="Beta-barrel_TonB_sf"/>
</dbReference>
<comment type="subcellular location">
    <subcellularLocation>
        <location evidence="1 8">Cell outer membrane</location>
        <topology evidence="1 8">Multi-pass membrane protein</topology>
    </subcellularLocation>
</comment>
<keyword evidence="14" id="KW-1185">Reference proteome</keyword>
<dbReference type="InterPro" id="IPR037066">
    <property type="entry name" value="Plug_dom_sf"/>
</dbReference>
<dbReference type="EMBL" id="LVXG01000004">
    <property type="protein sequence ID" value="OQP54284.1"/>
    <property type="molecule type" value="Genomic_DNA"/>
</dbReference>
<dbReference type="GO" id="GO:0009279">
    <property type="term" value="C:cell outer membrane"/>
    <property type="evidence" value="ECO:0007669"/>
    <property type="project" value="UniProtKB-SubCell"/>
</dbReference>
<evidence type="ECO:0000259" key="11">
    <source>
        <dbReference type="Pfam" id="PF00593"/>
    </source>
</evidence>
<dbReference type="Proteomes" id="UP000192610">
    <property type="component" value="Unassembled WGS sequence"/>
</dbReference>
<keyword evidence="3 8" id="KW-1134">Transmembrane beta strand</keyword>
<dbReference type="OrthoDB" id="604358at2"/>
<reference evidence="14" key="1">
    <citation type="submission" date="2016-04" db="EMBL/GenBank/DDBJ databases">
        <authorList>
            <person name="Chen L."/>
            <person name="Zhuang W."/>
            <person name="Wang G."/>
        </authorList>
    </citation>
    <scope>NUCLEOTIDE SEQUENCE [LARGE SCALE GENOMIC DNA]</scope>
    <source>
        <strain evidence="14">17621</strain>
    </source>
</reference>
<dbReference type="PROSITE" id="PS51257">
    <property type="entry name" value="PROKAR_LIPOPROTEIN"/>
    <property type="match status" value="1"/>
</dbReference>
<evidence type="ECO:0000256" key="2">
    <source>
        <dbReference type="ARBA" id="ARBA00022448"/>
    </source>
</evidence>
<dbReference type="AlphaFoldDB" id="A0A1V9F7E9"/>
<proteinExistence type="inferred from homology"/>
<evidence type="ECO:0000256" key="4">
    <source>
        <dbReference type="ARBA" id="ARBA00022692"/>
    </source>
</evidence>
<evidence type="ECO:0000256" key="8">
    <source>
        <dbReference type="PROSITE-ProRule" id="PRU01360"/>
    </source>
</evidence>
<evidence type="ECO:0000259" key="12">
    <source>
        <dbReference type="Pfam" id="PF07715"/>
    </source>
</evidence>
<dbReference type="SUPFAM" id="SSF56935">
    <property type="entry name" value="Porins"/>
    <property type="match status" value="1"/>
</dbReference>
<dbReference type="Gene3D" id="2.170.130.10">
    <property type="entry name" value="TonB-dependent receptor, plug domain"/>
    <property type="match status" value="1"/>
</dbReference>
<evidence type="ECO:0000256" key="1">
    <source>
        <dbReference type="ARBA" id="ARBA00004571"/>
    </source>
</evidence>
<protein>
    <submittedName>
        <fullName evidence="13">SusC/RagA family protein</fullName>
    </submittedName>
</protein>
<dbReference type="Gene3D" id="2.40.170.20">
    <property type="entry name" value="TonB-dependent receptor, beta-barrel domain"/>
    <property type="match status" value="1"/>
</dbReference>
<feature type="chain" id="PRO_5010704092" evidence="10">
    <location>
        <begin position="21"/>
        <end position="1073"/>
    </location>
</feature>
<dbReference type="InterPro" id="IPR000531">
    <property type="entry name" value="Beta-barrel_TonB"/>
</dbReference>
<dbReference type="InterPro" id="IPR039426">
    <property type="entry name" value="TonB-dep_rcpt-like"/>
</dbReference>
<keyword evidence="5 9" id="KW-0798">TonB box</keyword>
<dbReference type="Pfam" id="PF00593">
    <property type="entry name" value="TonB_dep_Rec_b-barrel"/>
    <property type="match status" value="1"/>
</dbReference>
<evidence type="ECO:0000256" key="6">
    <source>
        <dbReference type="ARBA" id="ARBA00023136"/>
    </source>
</evidence>
<dbReference type="InterPro" id="IPR023997">
    <property type="entry name" value="TonB-dep_OMP_SusC/RagA_CS"/>
</dbReference>
<evidence type="ECO:0000256" key="7">
    <source>
        <dbReference type="ARBA" id="ARBA00023237"/>
    </source>
</evidence>
<dbReference type="NCBIfam" id="TIGR04057">
    <property type="entry name" value="SusC_RagA_signa"/>
    <property type="match status" value="1"/>
</dbReference>
<feature type="domain" description="TonB-dependent receptor plug" evidence="12">
    <location>
        <begin position="113"/>
        <end position="222"/>
    </location>
</feature>
<evidence type="ECO:0000256" key="3">
    <source>
        <dbReference type="ARBA" id="ARBA00022452"/>
    </source>
</evidence>
<evidence type="ECO:0000313" key="13">
    <source>
        <dbReference type="EMBL" id="OQP54284.1"/>
    </source>
</evidence>
<comment type="similarity">
    <text evidence="8 9">Belongs to the TonB-dependent receptor family.</text>
</comment>
<dbReference type="SUPFAM" id="SSF49464">
    <property type="entry name" value="Carboxypeptidase regulatory domain-like"/>
    <property type="match status" value="1"/>
</dbReference>
<gene>
    <name evidence="13" type="ORF">A4H97_22625</name>
</gene>
<organism evidence="13 14">
    <name type="scientific">Niastella yeongjuensis</name>
    <dbReference type="NCBI Taxonomy" id="354355"/>
    <lineage>
        <taxon>Bacteria</taxon>
        <taxon>Pseudomonadati</taxon>
        <taxon>Bacteroidota</taxon>
        <taxon>Chitinophagia</taxon>
        <taxon>Chitinophagales</taxon>
        <taxon>Chitinophagaceae</taxon>
        <taxon>Niastella</taxon>
    </lineage>
</organism>
<dbReference type="NCBIfam" id="TIGR04056">
    <property type="entry name" value="OMP_RagA_SusC"/>
    <property type="match status" value="1"/>
</dbReference>
<evidence type="ECO:0000256" key="5">
    <source>
        <dbReference type="ARBA" id="ARBA00023077"/>
    </source>
</evidence>
<dbReference type="RefSeq" id="WP_081197591.1">
    <property type="nucleotide sequence ID" value="NZ_FOCZ01000011.1"/>
</dbReference>
<evidence type="ECO:0000313" key="14">
    <source>
        <dbReference type="Proteomes" id="UP000192610"/>
    </source>
</evidence>
<feature type="signal peptide" evidence="10">
    <location>
        <begin position="1"/>
        <end position="20"/>
    </location>
</feature>
<keyword evidence="6 8" id="KW-0472">Membrane</keyword>
<keyword evidence="7 8" id="KW-0998">Cell outer membrane</keyword>
<sequence length="1073" mass="118987">MISKLTLFILLLFGCTVVFSQDATGGKSGTVTDASGKPLPDVLVRDIKTGNYVNSDSLGNFTLSSYKSGAIELSYVGFQTLRLPAFQDGIVIKLTPVSSLNDVVVVGYGKTKKIDATGAIDQVSGAQIAKRPVANVFQGLQGASPGLNITYAGGQPGATPKINVRGFASVNDNDGSPLIVIDGIASATDDLMRINPADIASVTVLRDASSAAIYGARAAFGVILITTKQGAGGRQVISYNNYFAISKRTVLPQPVTDPYIYMKVLETSTNNTPWDYVNYTSWQYDWAKQRSDDPNSAPDTKVNPDDPSLWAYMGNNNWNDYFFSKTNSSQYHTISLSGSAQTPNKKTINYLFSGDFTDENGLNKLSKDDWKRYGLRGKINFNPLPWLNIDNNFNAYQLERNQPSYNITDVYTTHPTDVVKNPDGTWANTSAGTLAAQLVDGGRDVQTRFGFQDIVRGVATLLHGDLQITGDASFKRELWKYDTTFLPYNIGYGPNDVRQLGTPSSITETNATLKQYVFDLYANYNKTFGKHAIKLTAGYNQEEYEWSPVSVSKSNLISSSVPYLGLATGDVTLKTTDQNGYYSYAIRSFFGRINYTFNDRYILEGNGRLDGSSRFPSNNRWGFFPSISGAWVVSKEPFWDRISNVLSTFKLRTSYGWLGNQSVSYYGYIQSLKISQSNYLVNGSLPTVLGQAPSLSVDPNNYTWEKAATSNFGFDFGALNNKITGSFDYYIRNTTGMLAPSQELPGVLGTTAPYQNSADLQTKGWEVSLGYRNTFRVAGKPFDFGVRGMLSDNQSHITNYNNAAKTFSAKYYPGETIGEIWGLTNDGIFKNAGEVAKLDESSIIPWGALQIVDGWPKYKDMDGNGKIESGTSATDPKDLKVIGNSTPRYRVGFNLDMSWNNIDFSLFLQGVLKQDYYPHSYLYWGPYQQPYANIYPWNLDFYRANAETDAEKATNSKSYNAAGLADANLNARFPVLQSWLADHNYGSGLDIPQTNYLLNAAYLRVKNLTIGYTLPGSIINRLNISRLRVFFTGENLYEFSAIKKYVDPEAVSDDRSWEYPYQRKFSFGINLDF</sequence>
<accession>A0A1V9F7E9</accession>
<dbReference type="STRING" id="354355.SAMN05660816_05186"/>
<keyword evidence="2 8" id="KW-0813">Transport</keyword>
<dbReference type="PROSITE" id="PS52016">
    <property type="entry name" value="TONB_DEPENDENT_REC_3"/>
    <property type="match status" value="1"/>
</dbReference>
<comment type="caution">
    <text evidence="13">The sequence shown here is derived from an EMBL/GenBank/DDBJ whole genome shotgun (WGS) entry which is preliminary data.</text>
</comment>
<name>A0A1V9F7E9_9BACT</name>